<organism evidence="7 8">
    <name type="scientific">Lithohypha guttulata</name>
    <dbReference type="NCBI Taxonomy" id="1690604"/>
    <lineage>
        <taxon>Eukaryota</taxon>
        <taxon>Fungi</taxon>
        <taxon>Dikarya</taxon>
        <taxon>Ascomycota</taxon>
        <taxon>Pezizomycotina</taxon>
        <taxon>Eurotiomycetes</taxon>
        <taxon>Chaetothyriomycetidae</taxon>
        <taxon>Chaetothyriales</taxon>
        <taxon>Trichomeriaceae</taxon>
        <taxon>Lithohypha</taxon>
    </lineage>
</organism>
<keyword evidence="4 6" id="KW-0472">Membrane</keyword>
<evidence type="ECO:0000256" key="2">
    <source>
        <dbReference type="ARBA" id="ARBA00022692"/>
    </source>
</evidence>
<comment type="caution">
    <text evidence="7">The sequence shown here is derived from an EMBL/GenBank/DDBJ whole genome shotgun (WGS) entry which is preliminary data.</text>
</comment>
<keyword evidence="8" id="KW-1185">Reference proteome</keyword>
<feature type="compositionally biased region" description="Basic and acidic residues" evidence="5">
    <location>
        <begin position="158"/>
        <end position="184"/>
    </location>
</feature>
<sequence>MEGGICYTQWDSQFYRRSCTDENWGEGCPTVCTDGDFMGGLDGEGKLNPPSPPSTITRTSTVNGGSVTTSSGSLSTESKTSSSEASAGAATSETSSPSSSSAPQDSSTSRTIGLAVGVPLGVLLIGSIVGLFWGFNRKLNREKDERKKLEEKLIHRNDTSRQELEVESGREKGDIRGHDGRPLAEIESSGVRYEMAEDNSMSHEVGTNASRFR</sequence>
<evidence type="ECO:0000256" key="5">
    <source>
        <dbReference type="SAM" id="MobiDB-lite"/>
    </source>
</evidence>
<reference evidence="7 8" key="1">
    <citation type="submission" date="2023-08" db="EMBL/GenBank/DDBJ databases">
        <title>Black Yeasts Isolated from many extreme environments.</title>
        <authorList>
            <person name="Coleine C."/>
            <person name="Stajich J.E."/>
            <person name="Selbmann L."/>
        </authorList>
    </citation>
    <scope>NUCLEOTIDE SEQUENCE [LARGE SCALE GENOMIC DNA]</scope>
    <source>
        <strain evidence="7 8">CCFEE 5885</strain>
    </source>
</reference>
<feature type="compositionally biased region" description="Low complexity" evidence="5">
    <location>
        <begin position="54"/>
        <end position="109"/>
    </location>
</feature>
<evidence type="ECO:0000313" key="7">
    <source>
        <dbReference type="EMBL" id="KAK5098487.1"/>
    </source>
</evidence>
<dbReference type="PANTHER" id="PTHR15549">
    <property type="entry name" value="PAIRED IMMUNOGLOBULIN-LIKE TYPE 2 RECEPTOR"/>
    <property type="match status" value="1"/>
</dbReference>
<evidence type="ECO:0000256" key="6">
    <source>
        <dbReference type="SAM" id="Phobius"/>
    </source>
</evidence>
<dbReference type="InterPro" id="IPR051694">
    <property type="entry name" value="Immunoregulatory_rcpt-like"/>
</dbReference>
<feature type="region of interest" description="Disordered" evidence="5">
    <location>
        <begin position="158"/>
        <end position="188"/>
    </location>
</feature>
<evidence type="ECO:0000313" key="8">
    <source>
        <dbReference type="Proteomes" id="UP001345013"/>
    </source>
</evidence>
<gene>
    <name evidence="7" type="ORF">LTR24_001806</name>
</gene>
<keyword evidence="2 6" id="KW-0812">Transmembrane</keyword>
<dbReference type="PANTHER" id="PTHR15549:SF6">
    <property type="entry name" value="MID2 DOMAIN-CONTAINING PROTEIN"/>
    <property type="match status" value="1"/>
</dbReference>
<dbReference type="EMBL" id="JAVRRG010000014">
    <property type="protein sequence ID" value="KAK5098487.1"/>
    <property type="molecule type" value="Genomic_DNA"/>
</dbReference>
<comment type="subcellular location">
    <subcellularLocation>
        <location evidence="1">Membrane</location>
        <topology evidence="1">Single-pass membrane protein</topology>
    </subcellularLocation>
</comment>
<feature type="transmembrane region" description="Helical" evidence="6">
    <location>
        <begin position="112"/>
        <end position="135"/>
    </location>
</feature>
<evidence type="ECO:0000256" key="4">
    <source>
        <dbReference type="ARBA" id="ARBA00023136"/>
    </source>
</evidence>
<feature type="region of interest" description="Disordered" evidence="5">
    <location>
        <begin position="41"/>
        <end position="109"/>
    </location>
</feature>
<evidence type="ECO:0000256" key="1">
    <source>
        <dbReference type="ARBA" id="ARBA00004167"/>
    </source>
</evidence>
<name>A0ABR0KJW6_9EURO</name>
<protein>
    <submittedName>
        <fullName evidence="7">Uncharacterized protein</fullName>
    </submittedName>
</protein>
<proteinExistence type="predicted"/>
<evidence type="ECO:0000256" key="3">
    <source>
        <dbReference type="ARBA" id="ARBA00022989"/>
    </source>
</evidence>
<accession>A0ABR0KJW6</accession>
<dbReference type="Proteomes" id="UP001345013">
    <property type="component" value="Unassembled WGS sequence"/>
</dbReference>
<keyword evidence="3 6" id="KW-1133">Transmembrane helix</keyword>